<dbReference type="RefSeq" id="WP_074714564.1">
    <property type="nucleotide sequence ID" value="NZ_FNWV01000002.1"/>
</dbReference>
<feature type="binding site" description="in other chain" evidence="8">
    <location>
        <begin position="38"/>
        <end position="41"/>
    </location>
    <ligand>
        <name>IMP</name>
        <dbReference type="ChEBI" id="CHEBI:58053"/>
        <note>ligand shared between dimeric partners</note>
    </ligand>
</feature>
<dbReference type="FunFam" id="1.10.300.10:FF:000001">
    <property type="entry name" value="Adenylosuccinate synthetase"/>
    <property type="match status" value="1"/>
</dbReference>
<feature type="binding site" evidence="8">
    <location>
        <position position="143"/>
    </location>
    <ligand>
        <name>IMP</name>
        <dbReference type="ChEBI" id="CHEBI:58053"/>
        <note>ligand shared between dimeric partners</note>
    </ligand>
</feature>
<feature type="binding site" description="in other chain" evidence="8">
    <location>
        <position position="129"/>
    </location>
    <ligand>
        <name>IMP</name>
        <dbReference type="ChEBI" id="CHEBI:58053"/>
        <note>ligand shared between dimeric partners</note>
    </ligand>
</feature>
<accession>A0A1H6I9G6</accession>
<feature type="binding site" description="in other chain" evidence="8">
    <location>
        <position position="303"/>
    </location>
    <ligand>
        <name>IMP</name>
        <dbReference type="ChEBI" id="CHEBI:58053"/>
        <note>ligand shared between dimeric partners</note>
    </ligand>
</feature>
<comment type="cofactor">
    <cofactor evidence="8">
        <name>Mg(2+)</name>
        <dbReference type="ChEBI" id="CHEBI:18420"/>
    </cofactor>
    <text evidence="8">Binds 1 Mg(2+) ion per subunit.</text>
</comment>
<feature type="binding site" description="in other chain" evidence="8">
    <location>
        <position position="224"/>
    </location>
    <ligand>
        <name>IMP</name>
        <dbReference type="ChEBI" id="CHEBI:58053"/>
        <note>ligand shared between dimeric partners</note>
    </ligand>
</feature>
<keyword evidence="2 8" id="KW-0436">Ligase</keyword>
<keyword evidence="7 8" id="KW-0342">GTP-binding</keyword>
<evidence type="ECO:0000256" key="5">
    <source>
        <dbReference type="ARBA" id="ARBA00022755"/>
    </source>
</evidence>
<comment type="subunit">
    <text evidence="1 8">Homodimer.</text>
</comment>
<feature type="binding site" evidence="8">
    <location>
        <begin position="12"/>
        <end position="18"/>
    </location>
    <ligand>
        <name>GTP</name>
        <dbReference type="ChEBI" id="CHEBI:37565"/>
    </ligand>
</feature>
<feature type="binding site" description="in other chain" evidence="8">
    <location>
        <position position="239"/>
    </location>
    <ligand>
        <name>IMP</name>
        <dbReference type="ChEBI" id="CHEBI:58053"/>
        <note>ligand shared between dimeric partners</note>
    </ligand>
</feature>
<feature type="active site" description="Proton acceptor" evidence="8">
    <location>
        <position position="13"/>
    </location>
</feature>
<dbReference type="Gene3D" id="1.10.300.10">
    <property type="entry name" value="Adenylosuccinate Synthetase, subunit A, domain 2"/>
    <property type="match status" value="1"/>
</dbReference>
<evidence type="ECO:0000313" key="11">
    <source>
        <dbReference type="EMBL" id="SEH45855.1"/>
    </source>
</evidence>
<evidence type="ECO:0000256" key="2">
    <source>
        <dbReference type="ARBA" id="ARBA00022598"/>
    </source>
</evidence>
<dbReference type="HAMAP" id="MF_00011">
    <property type="entry name" value="Adenylosucc_synth"/>
    <property type="match status" value="1"/>
</dbReference>
<feature type="active site" evidence="9">
    <location>
        <position position="140"/>
    </location>
</feature>
<evidence type="ECO:0000256" key="7">
    <source>
        <dbReference type="ARBA" id="ARBA00023134"/>
    </source>
</evidence>
<protein>
    <recommendedName>
        <fullName evidence="8 10">Adenylosuccinate synthetase</fullName>
        <shortName evidence="8">AMPSase</shortName>
        <shortName evidence="8">AdSS</shortName>
        <ecNumber evidence="8 10">6.3.4.4</ecNumber>
    </recommendedName>
    <alternativeName>
        <fullName evidence="8">IMP--aspartate ligase</fullName>
    </alternativeName>
</protein>
<dbReference type="AlphaFoldDB" id="A0A1H6I9G6"/>
<feature type="active site" description="Proton donor" evidence="8">
    <location>
        <position position="41"/>
    </location>
</feature>
<organism evidence="11 12">
    <name type="scientific">Ruminococcus flavefaciens</name>
    <dbReference type="NCBI Taxonomy" id="1265"/>
    <lineage>
        <taxon>Bacteria</taxon>
        <taxon>Bacillati</taxon>
        <taxon>Bacillota</taxon>
        <taxon>Clostridia</taxon>
        <taxon>Eubacteriales</taxon>
        <taxon>Oscillospiraceae</taxon>
        <taxon>Ruminococcus</taxon>
    </lineage>
</organism>
<feature type="binding site" evidence="8">
    <location>
        <begin position="331"/>
        <end position="333"/>
    </location>
    <ligand>
        <name>GTP</name>
        <dbReference type="ChEBI" id="CHEBI:37565"/>
    </ligand>
</feature>
<dbReference type="InterPro" id="IPR042111">
    <property type="entry name" value="Adenylosuccinate_synth_dom3"/>
</dbReference>
<dbReference type="GO" id="GO:0004019">
    <property type="term" value="F:adenylosuccinate synthase activity"/>
    <property type="evidence" value="ECO:0007669"/>
    <property type="project" value="UniProtKB-UniRule"/>
</dbReference>
<dbReference type="PANTHER" id="PTHR11846">
    <property type="entry name" value="ADENYLOSUCCINATE SYNTHETASE"/>
    <property type="match status" value="1"/>
</dbReference>
<dbReference type="InterPro" id="IPR042110">
    <property type="entry name" value="Adenylosuccinate_synth_dom2"/>
</dbReference>
<dbReference type="PROSITE" id="PS01266">
    <property type="entry name" value="ADENYLOSUCCIN_SYN_1"/>
    <property type="match status" value="1"/>
</dbReference>
<dbReference type="GO" id="GO:0044208">
    <property type="term" value="P:'de novo' AMP biosynthetic process"/>
    <property type="evidence" value="ECO:0007669"/>
    <property type="project" value="UniProtKB-UniRule"/>
</dbReference>
<evidence type="ECO:0000256" key="1">
    <source>
        <dbReference type="ARBA" id="ARBA00011738"/>
    </source>
</evidence>
<dbReference type="CDD" id="cd03108">
    <property type="entry name" value="AdSS"/>
    <property type="match status" value="1"/>
</dbReference>
<dbReference type="Gene3D" id="3.40.440.10">
    <property type="entry name" value="Adenylosuccinate Synthetase, subunit A, domain 1"/>
    <property type="match status" value="1"/>
</dbReference>
<evidence type="ECO:0000256" key="6">
    <source>
        <dbReference type="ARBA" id="ARBA00022842"/>
    </source>
</evidence>
<feature type="binding site" description="in other chain" evidence="8">
    <location>
        <begin position="13"/>
        <end position="16"/>
    </location>
    <ligand>
        <name>IMP</name>
        <dbReference type="ChEBI" id="CHEBI:58053"/>
        <note>ligand shared between dimeric partners</note>
    </ligand>
</feature>
<dbReference type="OrthoDB" id="9807553at2"/>
<comment type="pathway">
    <text evidence="8 10">Purine metabolism; AMP biosynthesis via de novo pathway; AMP from IMP: step 1/2.</text>
</comment>
<dbReference type="FunFam" id="3.90.170.10:FF:000001">
    <property type="entry name" value="Adenylosuccinate synthetase"/>
    <property type="match status" value="1"/>
</dbReference>
<gene>
    <name evidence="8" type="primary">purA</name>
    <name evidence="11" type="ORF">SAMN02910265_00761</name>
</gene>
<dbReference type="Gene3D" id="3.90.170.10">
    <property type="entry name" value="Adenylosuccinate Synthetase, subunit A, domain 3"/>
    <property type="match status" value="1"/>
</dbReference>
<feature type="binding site" evidence="8">
    <location>
        <begin position="40"/>
        <end position="42"/>
    </location>
    <ligand>
        <name>GTP</name>
        <dbReference type="ChEBI" id="CHEBI:37565"/>
    </ligand>
</feature>
<feature type="binding site" evidence="8">
    <location>
        <begin position="414"/>
        <end position="416"/>
    </location>
    <ligand>
        <name>GTP</name>
        <dbReference type="ChEBI" id="CHEBI:37565"/>
    </ligand>
</feature>
<keyword evidence="6 8" id="KW-0460">Magnesium</keyword>
<dbReference type="GO" id="GO:0005737">
    <property type="term" value="C:cytoplasm"/>
    <property type="evidence" value="ECO:0007669"/>
    <property type="project" value="UniProtKB-SubCell"/>
</dbReference>
<sequence length="425" mass="46175">MPANIVVGTQWGDEGKGKIIDILASRADVVVRSQGGNNAGHTVVNNGEVYKLHLVPSGILYPNALNLIGAGVVLDPKDFIGELDNLESRGIKTVGHLKVDPRAQIVMPWHIALDGLSEAFRGGKDIGTTKRGIGPTYMDKYERCGIRMYDLVHPEVLAEKIQSTGKLKNEIITKVYGGEAFDLDAVTKEYTEYGKRLLPYMDDVSVLTFEAHKAGKTIMFEGAQATLLDIDFGTYPYVTSSHPLSAGVCVGTGVGPKVITNIIGVAKAYTTRVGKGPFPTELDDATGDQIRNVGGEFGTTTGRPRRTGWFDAVIVRHSVRVNGLDSLAINKLDTLANIDTLKMCVAYKKPDGSIIKEFPPTLEELEGCQPIYEEFPGFTEDISKCASFDELPANCKNYIARLEELVGCHVSMVGIGPDRSQILER</sequence>
<dbReference type="GO" id="GO:0046040">
    <property type="term" value="P:IMP metabolic process"/>
    <property type="evidence" value="ECO:0007669"/>
    <property type="project" value="TreeGrafter"/>
</dbReference>
<dbReference type="GO" id="GO:0005525">
    <property type="term" value="F:GTP binding"/>
    <property type="evidence" value="ECO:0007669"/>
    <property type="project" value="UniProtKB-UniRule"/>
</dbReference>
<dbReference type="InterPro" id="IPR018220">
    <property type="entry name" value="Adenylosuccin_syn_GTP-bd"/>
</dbReference>
<dbReference type="SUPFAM" id="SSF52540">
    <property type="entry name" value="P-loop containing nucleoside triphosphate hydrolases"/>
    <property type="match status" value="1"/>
</dbReference>
<dbReference type="InterPro" id="IPR042109">
    <property type="entry name" value="Adenylosuccinate_synth_dom1"/>
</dbReference>
<dbReference type="InterPro" id="IPR033128">
    <property type="entry name" value="Adenylosuccin_syn_Lys_AS"/>
</dbReference>
<feature type="binding site" evidence="8">
    <location>
        <begin position="299"/>
        <end position="305"/>
    </location>
    <ligand>
        <name>substrate</name>
    </ligand>
</feature>
<comment type="function">
    <text evidence="8">Plays an important role in the de novo pathway of purine nucleotide biosynthesis. Catalyzes the first committed step in the biosynthesis of AMP from IMP.</text>
</comment>
<keyword evidence="8" id="KW-0963">Cytoplasm</keyword>
<dbReference type="InterPro" id="IPR001114">
    <property type="entry name" value="Adenylosuccinate_synthetase"/>
</dbReference>
<evidence type="ECO:0000256" key="9">
    <source>
        <dbReference type="PROSITE-ProRule" id="PRU10134"/>
    </source>
</evidence>
<keyword evidence="3 8" id="KW-0479">Metal-binding</keyword>
<dbReference type="NCBIfam" id="NF002223">
    <property type="entry name" value="PRK01117.1"/>
    <property type="match status" value="1"/>
</dbReference>
<dbReference type="PROSITE" id="PS00513">
    <property type="entry name" value="ADENYLOSUCCIN_SYN_2"/>
    <property type="match status" value="1"/>
</dbReference>
<reference evidence="11 12" key="1">
    <citation type="submission" date="2016-10" db="EMBL/GenBank/DDBJ databases">
        <authorList>
            <person name="de Groot N.N."/>
        </authorList>
    </citation>
    <scope>NUCLEOTIDE SEQUENCE [LARGE SCALE GENOMIC DNA]</scope>
    <source>
        <strain evidence="11 12">YAD2003</strain>
    </source>
</reference>
<keyword evidence="5 8" id="KW-0658">Purine biosynthesis</keyword>
<dbReference type="InterPro" id="IPR027417">
    <property type="entry name" value="P-loop_NTPase"/>
</dbReference>
<dbReference type="NCBIfam" id="TIGR00184">
    <property type="entry name" value="purA"/>
    <property type="match status" value="1"/>
</dbReference>
<dbReference type="Pfam" id="PF00709">
    <property type="entry name" value="Adenylsucc_synt"/>
    <property type="match status" value="1"/>
</dbReference>
<name>A0A1H6I9G6_RUMFL</name>
<comment type="similarity">
    <text evidence="8 10">Belongs to the adenylosuccinate synthetase family.</text>
</comment>
<feature type="binding site" evidence="8">
    <location>
        <position position="40"/>
    </location>
    <ligand>
        <name>Mg(2+)</name>
        <dbReference type="ChEBI" id="CHEBI:18420"/>
    </ligand>
</feature>
<comment type="catalytic activity">
    <reaction evidence="8 10">
        <text>IMP + L-aspartate + GTP = N(6)-(1,2-dicarboxyethyl)-AMP + GDP + phosphate + 2 H(+)</text>
        <dbReference type="Rhea" id="RHEA:15753"/>
        <dbReference type="ChEBI" id="CHEBI:15378"/>
        <dbReference type="ChEBI" id="CHEBI:29991"/>
        <dbReference type="ChEBI" id="CHEBI:37565"/>
        <dbReference type="ChEBI" id="CHEBI:43474"/>
        <dbReference type="ChEBI" id="CHEBI:57567"/>
        <dbReference type="ChEBI" id="CHEBI:58053"/>
        <dbReference type="ChEBI" id="CHEBI:58189"/>
        <dbReference type="EC" id="6.3.4.4"/>
    </reaction>
</comment>
<dbReference type="SMART" id="SM00788">
    <property type="entry name" value="Adenylsucc_synt"/>
    <property type="match status" value="1"/>
</dbReference>
<evidence type="ECO:0000256" key="3">
    <source>
        <dbReference type="ARBA" id="ARBA00022723"/>
    </source>
</evidence>
<keyword evidence="4 8" id="KW-0547">Nucleotide-binding</keyword>
<evidence type="ECO:0000313" key="12">
    <source>
        <dbReference type="Proteomes" id="UP000183190"/>
    </source>
</evidence>
<dbReference type="PANTHER" id="PTHR11846:SF0">
    <property type="entry name" value="ADENYLOSUCCINATE SYNTHETASE"/>
    <property type="match status" value="1"/>
</dbReference>
<dbReference type="GO" id="GO:0000287">
    <property type="term" value="F:magnesium ion binding"/>
    <property type="evidence" value="ECO:0007669"/>
    <property type="project" value="UniProtKB-UniRule"/>
</dbReference>
<dbReference type="EMBL" id="FNWV01000002">
    <property type="protein sequence ID" value="SEH45855.1"/>
    <property type="molecule type" value="Genomic_DNA"/>
</dbReference>
<dbReference type="Proteomes" id="UP000183190">
    <property type="component" value="Unassembled WGS sequence"/>
</dbReference>
<dbReference type="UniPathway" id="UPA00075">
    <property type="reaction ID" value="UER00335"/>
</dbReference>
<feature type="binding site" evidence="8">
    <location>
        <position position="13"/>
    </location>
    <ligand>
        <name>Mg(2+)</name>
        <dbReference type="ChEBI" id="CHEBI:18420"/>
    </ligand>
</feature>
<evidence type="ECO:0000256" key="4">
    <source>
        <dbReference type="ARBA" id="ARBA00022741"/>
    </source>
</evidence>
<dbReference type="EC" id="6.3.4.4" evidence="8 10"/>
<evidence type="ECO:0000256" key="10">
    <source>
        <dbReference type="RuleBase" id="RU000520"/>
    </source>
</evidence>
<comment type="subcellular location">
    <subcellularLocation>
        <location evidence="8">Cytoplasm</location>
    </subcellularLocation>
</comment>
<proteinExistence type="inferred from homology"/>
<feature type="binding site" evidence="8">
    <location>
        <position position="305"/>
    </location>
    <ligand>
        <name>GTP</name>
        <dbReference type="ChEBI" id="CHEBI:37565"/>
    </ligand>
</feature>
<evidence type="ECO:0000256" key="8">
    <source>
        <dbReference type="HAMAP-Rule" id="MF_00011"/>
    </source>
</evidence>